<evidence type="ECO:0000256" key="1">
    <source>
        <dbReference type="SAM" id="MobiDB-lite"/>
    </source>
</evidence>
<organism evidence="2 3">
    <name type="scientific">Ceraceosorus bombacis</name>
    <dbReference type="NCBI Taxonomy" id="401625"/>
    <lineage>
        <taxon>Eukaryota</taxon>
        <taxon>Fungi</taxon>
        <taxon>Dikarya</taxon>
        <taxon>Basidiomycota</taxon>
        <taxon>Ustilaginomycotina</taxon>
        <taxon>Exobasidiomycetes</taxon>
        <taxon>Ceraceosorales</taxon>
        <taxon>Ceraceosoraceae</taxon>
        <taxon>Ceraceosorus</taxon>
    </lineage>
</organism>
<feature type="region of interest" description="Disordered" evidence="1">
    <location>
        <begin position="32"/>
        <end position="79"/>
    </location>
</feature>
<dbReference type="EMBL" id="CCYA01000254">
    <property type="protein sequence ID" value="CEH17444.1"/>
    <property type="molecule type" value="Genomic_DNA"/>
</dbReference>
<dbReference type="AlphaFoldDB" id="A0A0P1BL91"/>
<evidence type="ECO:0000313" key="2">
    <source>
        <dbReference type="EMBL" id="CEH17444.1"/>
    </source>
</evidence>
<proteinExistence type="predicted"/>
<sequence length="191" mass="19318">MLEASWVLTPSNPKAFLRPLLAADDIKNAIHEEQDGSSNPSSSSGDTAATQSGSVGGVFGPGLAPSARASSASRPTTRPLTCTSISSAGALACDGNSDSDVYMPSYLATLCSSTSGSRLQVLHPDAPLSAHGVPSAPGFDGLDAVTGTPDLAPGLSSTGSSESVISMQAPSYLGISTSRCSWSWVVDWTVL</sequence>
<name>A0A0P1BL91_9BASI</name>
<keyword evidence="3" id="KW-1185">Reference proteome</keyword>
<evidence type="ECO:0000313" key="3">
    <source>
        <dbReference type="Proteomes" id="UP000054845"/>
    </source>
</evidence>
<dbReference type="OrthoDB" id="10666479at2759"/>
<dbReference type="Proteomes" id="UP000054845">
    <property type="component" value="Unassembled WGS sequence"/>
</dbReference>
<protein>
    <submittedName>
        <fullName evidence="2">Uncharacterized protein</fullName>
    </submittedName>
</protein>
<accession>A0A0P1BL91</accession>
<reference evidence="2 3" key="1">
    <citation type="submission" date="2014-09" db="EMBL/GenBank/DDBJ databases">
        <authorList>
            <person name="Magalhaes I.L.F."/>
            <person name="Oliveira U."/>
            <person name="Santos F.R."/>
            <person name="Vidigal T.H.D.A."/>
            <person name="Brescovit A.D."/>
            <person name="Santos A.J."/>
        </authorList>
    </citation>
    <scope>NUCLEOTIDE SEQUENCE [LARGE SCALE GENOMIC DNA]</scope>
</reference>
<feature type="compositionally biased region" description="Low complexity" evidence="1">
    <location>
        <begin position="64"/>
        <end position="79"/>
    </location>
</feature>